<evidence type="ECO:0000256" key="2">
    <source>
        <dbReference type="ARBA" id="ARBA00022485"/>
    </source>
</evidence>
<evidence type="ECO:0000313" key="13">
    <source>
        <dbReference type="Proteomes" id="UP000193560"/>
    </source>
</evidence>
<dbReference type="AlphaFoldDB" id="A0A1X2IIP6"/>
<evidence type="ECO:0000313" key="12">
    <source>
        <dbReference type="EMBL" id="ORZ17229.1"/>
    </source>
</evidence>
<dbReference type="STRING" id="90262.A0A1X2IIP6"/>
<dbReference type="CDD" id="cd07322">
    <property type="entry name" value="PriL_PriS_Eukaryotic"/>
    <property type="match status" value="1"/>
</dbReference>
<dbReference type="GO" id="GO:0051539">
    <property type="term" value="F:4 iron, 4 sulfur cluster binding"/>
    <property type="evidence" value="ECO:0007669"/>
    <property type="project" value="UniProtKB-UniRule"/>
</dbReference>
<keyword evidence="13" id="KW-1185">Reference proteome</keyword>
<evidence type="ECO:0000256" key="9">
    <source>
        <dbReference type="PIRNR" id="PIRNR009449"/>
    </source>
</evidence>
<dbReference type="InterPro" id="IPR007238">
    <property type="entry name" value="DNA_primase_lsu_euk/arc"/>
</dbReference>
<feature type="domain" description="DNA primase large subunit C-terminal" evidence="11">
    <location>
        <begin position="298"/>
        <end position="466"/>
    </location>
</feature>
<sequence length="482" mass="55715">MFKSRKNGVNRFAAASTRQRVQLEHNSILNSEYPFRLNFYRQPPPADITIEEFELFALDRLQVLKALETAKLRSRSDEDFKRDVQTALDKYLPMKSNSAKTNLVEERRKDHISHFVLRLAYCRSEESRDWFLRQEDALFKFRFEQETAEDKRLFLETANLDWKVVDPATKKEVQQELERCVNALSLKNKSISIANYVAGETYFEVNFEKVPDLVRRRAVYVHKGKAFVPMANQLSLVLDEFGSQLSKMLQATAKALPRLEEDDRLKPILVNVEKQYIGKVYNGGEGVNGDLKAGDVDKIVEQYGPLCMRTLNDALRREKHLKHGGRVQYGLFLKAIGLSVEEALLFWRTAFANKTDEQFQKQYAYNIRHNYGLEGKRVSYSSFSCGKIIKGSLPSAGDHHGCPFRHFSSGNLEATLYKDKLTGNQVRGLLDLVRDSHYQVACTKYFEFTHPQHEKIDIIEHPNAYYELSLESENNDAMDVER</sequence>
<dbReference type="GO" id="GO:0006269">
    <property type="term" value="P:DNA replication, synthesis of primer"/>
    <property type="evidence" value="ECO:0007669"/>
    <property type="project" value="UniProtKB-KW"/>
</dbReference>
<keyword evidence="8 9" id="KW-0238">DNA-binding</keyword>
<dbReference type="GO" id="GO:0046872">
    <property type="term" value="F:metal ion binding"/>
    <property type="evidence" value="ECO:0007669"/>
    <property type="project" value="UniProtKB-UniRule"/>
</dbReference>
<dbReference type="EMBL" id="MCGE01000010">
    <property type="protein sequence ID" value="ORZ17229.1"/>
    <property type="molecule type" value="Genomic_DNA"/>
</dbReference>
<dbReference type="PANTHER" id="PTHR10537:SF3">
    <property type="entry name" value="DNA PRIMASE LARGE SUBUNIT"/>
    <property type="match status" value="1"/>
</dbReference>
<comment type="similarity">
    <text evidence="1 9">Belongs to the eukaryotic-type primase large subunit family.</text>
</comment>
<feature type="binding site" evidence="10">
    <location>
        <position position="402"/>
    </location>
    <ligand>
        <name>[4Fe-4S] cluster</name>
        <dbReference type="ChEBI" id="CHEBI:49883"/>
    </ligand>
</feature>
<keyword evidence="5 9" id="KW-0479">Metal-binding</keyword>
<proteinExistence type="inferred from homology"/>
<dbReference type="GO" id="GO:0006270">
    <property type="term" value="P:DNA replication initiation"/>
    <property type="evidence" value="ECO:0007669"/>
    <property type="project" value="TreeGrafter"/>
</dbReference>
<feature type="binding site" evidence="10">
    <location>
        <position position="442"/>
    </location>
    <ligand>
        <name>[4Fe-4S] cluster</name>
        <dbReference type="ChEBI" id="CHEBI:49883"/>
    </ligand>
</feature>
<gene>
    <name evidence="12" type="ORF">BCR42DRAFT_28316</name>
</gene>
<protein>
    <recommendedName>
        <fullName evidence="9">DNA primase large subunit</fullName>
    </recommendedName>
</protein>
<accession>A0A1X2IIP6</accession>
<feature type="binding site" evidence="10">
    <location>
        <position position="385"/>
    </location>
    <ligand>
        <name>[4Fe-4S] cluster</name>
        <dbReference type="ChEBI" id="CHEBI:49883"/>
    </ligand>
</feature>
<keyword evidence="6 9" id="KW-0408">Iron</keyword>
<evidence type="ECO:0000256" key="1">
    <source>
        <dbReference type="ARBA" id="ARBA00010564"/>
    </source>
</evidence>
<comment type="caution">
    <text evidence="12">The sequence shown here is derived from an EMBL/GenBank/DDBJ whole genome shotgun (WGS) entry which is preliminary data.</text>
</comment>
<dbReference type="GO" id="GO:0003677">
    <property type="term" value="F:DNA binding"/>
    <property type="evidence" value="ECO:0007669"/>
    <property type="project" value="UniProtKB-UniRule"/>
</dbReference>
<evidence type="ECO:0000256" key="5">
    <source>
        <dbReference type="ARBA" id="ARBA00022723"/>
    </source>
</evidence>
<dbReference type="PIRSF" id="PIRSF009449">
    <property type="entry name" value="DNA_primase_large_subunit"/>
    <property type="match status" value="1"/>
</dbReference>
<comment type="function">
    <text evidence="9">DNA primase is the polymerase that synthesizes small RNA primers for the Okazaki fragments made during discontinuous DNA replication.</text>
</comment>
<evidence type="ECO:0000256" key="6">
    <source>
        <dbReference type="ARBA" id="ARBA00023004"/>
    </source>
</evidence>
<organism evidence="12 13">
    <name type="scientific">Absidia repens</name>
    <dbReference type="NCBI Taxonomy" id="90262"/>
    <lineage>
        <taxon>Eukaryota</taxon>
        <taxon>Fungi</taxon>
        <taxon>Fungi incertae sedis</taxon>
        <taxon>Mucoromycota</taxon>
        <taxon>Mucoromycotina</taxon>
        <taxon>Mucoromycetes</taxon>
        <taxon>Mucorales</taxon>
        <taxon>Cunninghamellaceae</taxon>
        <taxon>Absidia</taxon>
    </lineage>
</organism>
<evidence type="ECO:0000256" key="7">
    <source>
        <dbReference type="ARBA" id="ARBA00023014"/>
    </source>
</evidence>
<dbReference type="Gene3D" id="1.20.930.80">
    <property type="match status" value="1"/>
</dbReference>
<keyword evidence="7 9" id="KW-0411">Iron-sulfur</keyword>
<dbReference type="Pfam" id="PF04104">
    <property type="entry name" value="DNA_primase_lrg"/>
    <property type="match status" value="1"/>
</dbReference>
<dbReference type="Proteomes" id="UP000193560">
    <property type="component" value="Unassembled WGS sequence"/>
</dbReference>
<keyword evidence="3 9" id="KW-0639">Primosome</keyword>
<comment type="cofactor">
    <cofactor evidence="9">
        <name>[4Fe-4S] cluster</name>
        <dbReference type="ChEBI" id="CHEBI:49883"/>
    </cofactor>
    <text evidence="9">Binds 1 [4Fe-4S] cluster.</text>
</comment>
<evidence type="ECO:0000259" key="11">
    <source>
        <dbReference type="Pfam" id="PF04104"/>
    </source>
</evidence>
<keyword evidence="4 9" id="KW-0235">DNA replication</keyword>
<dbReference type="GO" id="GO:0005658">
    <property type="term" value="C:alpha DNA polymerase:primase complex"/>
    <property type="evidence" value="ECO:0007669"/>
    <property type="project" value="TreeGrafter"/>
</dbReference>
<reference evidence="12 13" key="1">
    <citation type="submission" date="2016-07" db="EMBL/GenBank/DDBJ databases">
        <title>Pervasive Adenine N6-methylation of Active Genes in Fungi.</title>
        <authorList>
            <consortium name="DOE Joint Genome Institute"/>
            <person name="Mondo S.J."/>
            <person name="Dannebaum R.O."/>
            <person name="Kuo R.C."/>
            <person name="Labutti K."/>
            <person name="Haridas S."/>
            <person name="Kuo A."/>
            <person name="Salamov A."/>
            <person name="Ahrendt S.R."/>
            <person name="Lipzen A."/>
            <person name="Sullivan W."/>
            <person name="Andreopoulos W.B."/>
            <person name="Clum A."/>
            <person name="Lindquist E."/>
            <person name="Daum C."/>
            <person name="Ramamoorthy G.K."/>
            <person name="Gryganskyi A."/>
            <person name="Culley D."/>
            <person name="Magnuson J.K."/>
            <person name="James T.Y."/>
            <person name="O'Malley M.A."/>
            <person name="Stajich J.E."/>
            <person name="Spatafora J.W."/>
            <person name="Visel A."/>
            <person name="Grigoriev I.V."/>
        </authorList>
    </citation>
    <scope>NUCLEOTIDE SEQUENCE [LARGE SCALE GENOMIC DNA]</scope>
    <source>
        <strain evidence="12 13">NRRL 1336</strain>
    </source>
</reference>
<evidence type="ECO:0000256" key="8">
    <source>
        <dbReference type="ARBA" id="ARBA00023125"/>
    </source>
</evidence>
<evidence type="ECO:0000256" key="10">
    <source>
        <dbReference type="PIRSR" id="PIRSR009449-1"/>
    </source>
</evidence>
<dbReference type="Pfam" id="PF26466">
    <property type="entry name" value="DNA_primase_lrg_N"/>
    <property type="match status" value="1"/>
</dbReference>
<dbReference type="InterPro" id="IPR016558">
    <property type="entry name" value="DNA_primase_lsu_euk"/>
</dbReference>
<feature type="binding site" evidence="10">
    <location>
        <position position="307"/>
    </location>
    <ligand>
        <name>[4Fe-4S] cluster</name>
        <dbReference type="ChEBI" id="CHEBI:49883"/>
    </ligand>
</feature>
<keyword evidence="2 9" id="KW-0004">4Fe-4S</keyword>
<dbReference type="OrthoDB" id="421393at2759"/>
<evidence type="ECO:0000256" key="3">
    <source>
        <dbReference type="ARBA" id="ARBA00022515"/>
    </source>
</evidence>
<evidence type="ECO:0000256" key="4">
    <source>
        <dbReference type="ARBA" id="ARBA00022705"/>
    </source>
</evidence>
<name>A0A1X2IIP6_9FUNG</name>
<dbReference type="InterPro" id="IPR058560">
    <property type="entry name" value="DNA_primase_C"/>
</dbReference>
<dbReference type="PANTHER" id="PTHR10537">
    <property type="entry name" value="DNA PRIMASE LARGE SUBUNIT"/>
    <property type="match status" value="1"/>
</dbReference>